<dbReference type="HOGENOM" id="CLU_1723360_0_0_1"/>
<feature type="region of interest" description="Disordered" evidence="1">
    <location>
        <begin position="104"/>
        <end position="152"/>
    </location>
</feature>
<dbReference type="AlphaFoldDB" id="A0A0D2I886"/>
<dbReference type="VEuPathDB" id="FungiDB:Z518_07993"/>
<proteinExistence type="predicted"/>
<dbReference type="RefSeq" id="XP_013269190.1">
    <property type="nucleotide sequence ID" value="XM_013413736.1"/>
</dbReference>
<dbReference type="GeneID" id="25296064"/>
<gene>
    <name evidence="2" type="ORF">Z518_07993</name>
</gene>
<reference evidence="2 3" key="1">
    <citation type="submission" date="2015-01" db="EMBL/GenBank/DDBJ databases">
        <title>The Genome Sequence of Rhinocladiella mackenzie CBS 650.93.</title>
        <authorList>
            <consortium name="The Broad Institute Genomics Platform"/>
            <person name="Cuomo C."/>
            <person name="de Hoog S."/>
            <person name="Gorbushina A."/>
            <person name="Stielow B."/>
            <person name="Teixiera M."/>
            <person name="Abouelleil A."/>
            <person name="Chapman S.B."/>
            <person name="Priest M."/>
            <person name="Young S.K."/>
            <person name="Wortman J."/>
            <person name="Nusbaum C."/>
            <person name="Birren B."/>
        </authorList>
    </citation>
    <scope>NUCLEOTIDE SEQUENCE [LARGE SCALE GENOMIC DNA]</scope>
    <source>
        <strain evidence="2 3">CBS 650.93</strain>
    </source>
</reference>
<name>A0A0D2I886_9EURO</name>
<evidence type="ECO:0000313" key="3">
    <source>
        <dbReference type="Proteomes" id="UP000053617"/>
    </source>
</evidence>
<keyword evidence="3" id="KW-1185">Reference proteome</keyword>
<accession>A0A0D2I886</accession>
<organism evidence="2 3">
    <name type="scientific">Rhinocladiella mackenziei CBS 650.93</name>
    <dbReference type="NCBI Taxonomy" id="1442369"/>
    <lineage>
        <taxon>Eukaryota</taxon>
        <taxon>Fungi</taxon>
        <taxon>Dikarya</taxon>
        <taxon>Ascomycota</taxon>
        <taxon>Pezizomycotina</taxon>
        <taxon>Eurotiomycetes</taxon>
        <taxon>Chaetothyriomycetidae</taxon>
        <taxon>Chaetothyriales</taxon>
        <taxon>Herpotrichiellaceae</taxon>
        <taxon>Rhinocladiella</taxon>
    </lineage>
</organism>
<protein>
    <submittedName>
        <fullName evidence="2">Uncharacterized protein</fullName>
    </submittedName>
</protein>
<dbReference type="Proteomes" id="UP000053617">
    <property type="component" value="Unassembled WGS sequence"/>
</dbReference>
<dbReference type="EMBL" id="KN847480">
    <property type="protein sequence ID" value="KIX02054.1"/>
    <property type="molecule type" value="Genomic_DNA"/>
</dbReference>
<evidence type="ECO:0000313" key="2">
    <source>
        <dbReference type="EMBL" id="KIX02054.1"/>
    </source>
</evidence>
<sequence>MRRNTNSQSYATGIKVFSVKAGQEADFQFNLNSKIRHPAPLCKSSCPGRPTMSTLPQLQRGGPSPIVENLAAYQPHDPTLMFNMYINPRPTFGPHPGPVVWPGDTKIDSGINTSASSAAPTASASAAVPPSPSAALTAAVASSATPVISTPP</sequence>
<evidence type="ECO:0000256" key="1">
    <source>
        <dbReference type="SAM" id="MobiDB-lite"/>
    </source>
</evidence>
<feature type="compositionally biased region" description="Low complexity" evidence="1">
    <location>
        <begin position="113"/>
        <end position="152"/>
    </location>
</feature>